<evidence type="ECO:0000313" key="1">
    <source>
        <dbReference type="EMBL" id="GGK53253.1"/>
    </source>
</evidence>
<evidence type="ECO:0008006" key="3">
    <source>
        <dbReference type="Google" id="ProtNLM"/>
    </source>
</evidence>
<protein>
    <recommendedName>
        <fullName evidence="3">YbaB/EbfC family DNA-binding protein</fullName>
    </recommendedName>
</protein>
<comment type="caution">
    <text evidence="1">The sequence shown here is derived from an EMBL/GenBank/DDBJ whole genome shotgun (WGS) entry which is preliminary data.</text>
</comment>
<keyword evidence="2" id="KW-1185">Reference proteome</keyword>
<evidence type="ECO:0000313" key="2">
    <source>
        <dbReference type="Proteomes" id="UP000612956"/>
    </source>
</evidence>
<proteinExistence type="predicted"/>
<organism evidence="1 2">
    <name type="scientific">Nocardia camponoti</name>
    <dbReference type="NCBI Taxonomy" id="1616106"/>
    <lineage>
        <taxon>Bacteria</taxon>
        <taxon>Bacillati</taxon>
        <taxon>Actinomycetota</taxon>
        <taxon>Actinomycetes</taxon>
        <taxon>Mycobacteriales</taxon>
        <taxon>Nocardiaceae</taxon>
        <taxon>Nocardia</taxon>
    </lineage>
</organism>
<dbReference type="AlphaFoldDB" id="A0A917QJB9"/>
<dbReference type="Gene3D" id="3.30.1310.10">
    <property type="entry name" value="Nucleoid-associated protein YbaB-like domain"/>
    <property type="match status" value="1"/>
</dbReference>
<accession>A0A917QJB9</accession>
<name>A0A917QJB9_9NOCA</name>
<dbReference type="Proteomes" id="UP000612956">
    <property type="component" value="Unassembled WGS sequence"/>
</dbReference>
<reference evidence="1" key="2">
    <citation type="submission" date="2020-09" db="EMBL/GenBank/DDBJ databases">
        <authorList>
            <person name="Sun Q."/>
            <person name="Zhou Y."/>
        </authorList>
    </citation>
    <scope>NUCLEOTIDE SEQUENCE</scope>
    <source>
        <strain evidence="1">CGMCC 4.7278</strain>
    </source>
</reference>
<reference evidence="1" key="1">
    <citation type="journal article" date="2014" name="Int. J. Syst. Evol. Microbiol.">
        <title>Complete genome sequence of Corynebacterium casei LMG S-19264T (=DSM 44701T), isolated from a smear-ripened cheese.</title>
        <authorList>
            <consortium name="US DOE Joint Genome Institute (JGI-PGF)"/>
            <person name="Walter F."/>
            <person name="Albersmeier A."/>
            <person name="Kalinowski J."/>
            <person name="Ruckert C."/>
        </authorList>
    </citation>
    <scope>NUCLEOTIDE SEQUENCE</scope>
    <source>
        <strain evidence="1">CGMCC 4.7278</strain>
    </source>
</reference>
<sequence>MSKDLDPLPQKTDALVNALTATRSTVTAADGLVRVEACADGEISVHIDDKILVIGGAGLSKLITELAAHALATARGNAANALADFRADPRIAEAVAATVDAMHQPLAQPHPHEWGGRQ</sequence>
<gene>
    <name evidence="1" type="ORF">GCM10011591_26310</name>
</gene>
<dbReference type="EMBL" id="BMMW01000002">
    <property type="protein sequence ID" value="GGK53253.1"/>
    <property type="molecule type" value="Genomic_DNA"/>
</dbReference>
<dbReference type="RefSeq" id="WP_188829176.1">
    <property type="nucleotide sequence ID" value="NZ_BMMW01000002.1"/>
</dbReference>
<dbReference type="InterPro" id="IPR036894">
    <property type="entry name" value="YbaB-like_sf"/>
</dbReference>